<dbReference type="GO" id="GO:0005524">
    <property type="term" value="F:ATP binding"/>
    <property type="evidence" value="ECO:0007669"/>
    <property type="project" value="UniProtKB-KW"/>
</dbReference>
<evidence type="ECO:0000256" key="18">
    <source>
        <dbReference type="ARBA" id="ARBA00023172"/>
    </source>
</evidence>
<dbReference type="Pfam" id="PF14223">
    <property type="entry name" value="Retrotran_gag_2"/>
    <property type="match status" value="1"/>
</dbReference>
<dbReference type="Pfam" id="PF22936">
    <property type="entry name" value="Pol_BBD"/>
    <property type="match status" value="1"/>
</dbReference>
<keyword evidence="14" id="KW-0229">DNA integration</keyword>
<evidence type="ECO:0000256" key="20">
    <source>
        <dbReference type="ARBA" id="ARBA00049244"/>
    </source>
</evidence>
<keyword evidence="12" id="KW-0460">Magnesium</keyword>
<dbReference type="InterPro" id="IPR001584">
    <property type="entry name" value="Integrase_cat-core"/>
</dbReference>
<feature type="compositionally biased region" description="Basic and acidic residues" evidence="21">
    <location>
        <begin position="976"/>
        <end position="998"/>
    </location>
</feature>
<evidence type="ECO:0000256" key="4">
    <source>
        <dbReference type="ARBA" id="ARBA00022670"/>
    </source>
</evidence>
<comment type="caution">
    <text evidence="23">The sequence shown here is derived from an EMBL/GenBank/DDBJ whole genome shotgun (WGS) entry which is preliminary data.</text>
</comment>
<dbReference type="GO" id="GO:0032196">
    <property type="term" value="P:transposition"/>
    <property type="evidence" value="ECO:0007669"/>
    <property type="project" value="UniProtKB-KW"/>
</dbReference>
<keyword evidence="13" id="KW-0694">RNA-binding</keyword>
<dbReference type="GO" id="GO:0008233">
    <property type="term" value="F:peptidase activity"/>
    <property type="evidence" value="ECO:0007669"/>
    <property type="project" value="UniProtKB-KW"/>
</dbReference>
<dbReference type="GO" id="GO:0003964">
    <property type="term" value="F:RNA-directed DNA polymerase activity"/>
    <property type="evidence" value="ECO:0007669"/>
    <property type="project" value="UniProtKB-KW"/>
</dbReference>
<feature type="compositionally biased region" description="Basic and acidic residues" evidence="21">
    <location>
        <begin position="939"/>
        <end position="948"/>
    </location>
</feature>
<dbReference type="InterPro" id="IPR012337">
    <property type="entry name" value="RNaseH-like_sf"/>
</dbReference>
<dbReference type="AlphaFoldDB" id="A0AAD5YNX3"/>
<keyword evidence="2" id="KW-0815">Transposition</keyword>
<proteinExistence type="predicted"/>
<dbReference type="Proteomes" id="UP001213000">
    <property type="component" value="Unassembled WGS sequence"/>
</dbReference>
<evidence type="ECO:0000256" key="2">
    <source>
        <dbReference type="ARBA" id="ARBA00022578"/>
    </source>
</evidence>
<keyword evidence="16" id="KW-0239">DNA-directed DNA polymerase</keyword>
<keyword evidence="17" id="KW-0917">Virion maturation</keyword>
<keyword evidence="16" id="KW-0808">Transferase</keyword>
<keyword evidence="7" id="KW-0479">Metal-binding</keyword>
<protein>
    <recommendedName>
        <fullName evidence="22">Integrase catalytic domain-containing protein</fullName>
    </recommendedName>
</protein>
<dbReference type="GO" id="GO:0003887">
    <property type="term" value="F:DNA-directed DNA polymerase activity"/>
    <property type="evidence" value="ECO:0007669"/>
    <property type="project" value="UniProtKB-KW"/>
</dbReference>
<dbReference type="GO" id="GO:0006310">
    <property type="term" value="P:DNA recombination"/>
    <property type="evidence" value="ECO:0007669"/>
    <property type="project" value="UniProtKB-KW"/>
</dbReference>
<dbReference type="GO" id="GO:0006508">
    <property type="term" value="P:proteolysis"/>
    <property type="evidence" value="ECO:0007669"/>
    <property type="project" value="UniProtKB-KW"/>
</dbReference>
<keyword evidence="4" id="KW-0645">Protease</keyword>
<keyword evidence="9" id="KW-0255">Endonuclease</keyword>
<evidence type="ECO:0000256" key="10">
    <source>
        <dbReference type="ARBA" id="ARBA00022801"/>
    </source>
</evidence>
<dbReference type="PANTHER" id="PTHR42648:SF11">
    <property type="entry name" value="TRANSPOSON TY4-P GAG-POL POLYPROTEIN"/>
    <property type="match status" value="1"/>
</dbReference>
<evidence type="ECO:0000256" key="7">
    <source>
        <dbReference type="ARBA" id="ARBA00022723"/>
    </source>
</evidence>
<keyword evidence="3" id="KW-1188">Viral release from host cell</keyword>
<dbReference type="GO" id="GO:0015074">
    <property type="term" value="P:DNA integration"/>
    <property type="evidence" value="ECO:0007669"/>
    <property type="project" value="UniProtKB-KW"/>
</dbReference>
<evidence type="ECO:0000256" key="11">
    <source>
        <dbReference type="ARBA" id="ARBA00022840"/>
    </source>
</evidence>
<evidence type="ECO:0000256" key="1">
    <source>
        <dbReference type="ARBA" id="ARBA00002180"/>
    </source>
</evidence>
<dbReference type="InterPro" id="IPR036397">
    <property type="entry name" value="RNaseH_sf"/>
</dbReference>
<evidence type="ECO:0000256" key="5">
    <source>
        <dbReference type="ARBA" id="ARBA00022695"/>
    </source>
</evidence>
<dbReference type="PROSITE" id="PS50994">
    <property type="entry name" value="INTEGRASE"/>
    <property type="match status" value="1"/>
</dbReference>
<keyword evidence="8" id="KW-0547">Nucleotide-binding</keyword>
<dbReference type="InterPro" id="IPR054722">
    <property type="entry name" value="PolX-like_BBD"/>
</dbReference>
<keyword evidence="10" id="KW-0378">Hydrolase</keyword>
<evidence type="ECO:0000259" key="22">
    <source>
        <dbReference type="PROSITE" id="PS50994"/>
    </source>
</evidence>
<evidence type="ECO:0000256" key="19">
    <source>
        <dbReference type="ARBA" id="ARBA00048173"/>
    </source>
</evidence>
<feature type="region of interest" description="Disordered" evidence="21">
    <location>
        <begin position="931"/>
        <end position="998"/>
    </location>
</feature>
<dbReference type="Pfam" id="PF00665">
    <property type="entry name" value="rve"/>
    <property type="match status" value="1"/>
</dbReference>
<evidence type="ECO:0000313" key="24">
    <source>
        <dbReference type="Proteomes" id="UP001213000"/>
    </source>
</evidence>
<comment type="catalytic activity">
    <reaction evidence="20">
        <text>DNA(n) + a 2'-deoxyribonucleoside 5'-triphosphate = DNA(n+1) + diphosphate</text>
        <dbReference type="Rhea" id="RHEA:22508"/>
        <dbReference type="Rhea" id="RHEA-COMP:17339"/>
        <dbReference type="Rhea" id="RHEA-COMP:17340"/>
        <dbReference type="ChEBI" id="CHEBI:33019"/>
        <dbReference type="ChEBI" id="CHEBI:61560"/>
        <dbReference type="ChEBI" id="CHEBI:173112"/>
        <dbReference type="EC" id="2.7.7.7"/>
    </reaction>
</comment>
<keyword evidence="18" id="KW-0233">DNA recombination</keyword>
<dbReference type="PANTHER" id="PTHR42648">
    <property type="entry name" value="TRANSPOSASE, PUTATIVE-RELATED"/>
    <property type="match status" value="1"/>
</dbReference>
<dbReference type="SUPFAM" id="SSF53098">
    <property type="entry name" value="Ribonuclease H-like"/>
    <property type="match status" value="1"/>
</dbReference>
<evidence type="ECO:0000256" key="6">
    <source>
        <dbReference type="ARBA" id="ARBA00022722"/>
    </source>
</evidence>
<keyword evidence="24" id="KW-1185">Reference proteome</keyword>
<evidence type="ECO:0000256" key="3">
    <source>
        <dbReference type="ARBA" id="ARBA00022612"/>
    </source>
</evidence>
<comment type="catalytic activity">
    <reaction evidence="19">
        <text>DNA(n) + a 2'-deoxyribonucleoside 5'-triphosphate = DNA(n+1) + diphosphate</text>
        <dbReference type="Rhea" id="RHEA:22508"/>
        <dbReference type="Rhea" id="RHEA-COMP:17339"/>
        <dbReference type="Rhea" id="RHEA-COMP:17340"/>
        <dbReference type="ChEBI" id="CHEBI:33019"/>
        <dbReference type="ChEBI" id="CHEBI:61560"/>
        <dbReference type="ChEBI" id="CHEBI:173112"/>
        <dbReference type="EC" id="2.7.7.49"/>
    </reaction>
</comment>
<name>A0AAD5YNX3_9AGAR</name>
<evidence type="ECO:0000256" key="13">
    <source>
        <dbReference type="ARBA" id="ARBA00022884"/>
    </source>
</evidence>
<reference evidence="23" key="1">
    <citation type="submission" date="2022-07" db="EMBL/GenBank/DDBJ databases">
        <title>Genome Sequence of Leucocoprinus birnbaumii.</title>
        <authorList>
            <person name="Buettner E."/>
        </authorList>
    </citation>
    <scope>NUCLEOTIDE SEQUENCE</scope>
    <source>
        <strain evidence="23">VT141</strain>
    </source>
</reference>
<evidence type="ECO:0000256" key="15">
    <source>
        <dbReference type="ARBA" id="ARBA00022918"/>
    </source>
</evidence>
<dbReference type="Pfam" id="PF25597">
    <property type="entry name" value="SH3_retrovirus"/>
    <property type="match status" value="1"/>
</dbReference>
<dbReference type="GO" id="GO:0003723">
    <property type="term" value="F:RNA binding"/>
    <property type="evidence" value="ECO:0007669"/>
    <property type="project" value="UniProtKB-KW"/>
</dbReference>
<gene>
    <name evidence="23" type="ORF">NP233_g8606</name>
</gene>
<dbReference type="GO" id="GO:0046872">
    <property type="term" value="F:metal ion binding"/>
    <property type="evidence" value="ECO:0007669"/>
    <property type="project" value="UniProtKB-KW"/>
</dbReference>
<evidence type="ECO:0000256" key="14">
    <source>
        <dbReference type="ARBA" id="ARBA00022908"/>
    </source>
</evidence>
<evidence type="ECO:0000313" key="23">
    <source>
        <dbReference type="EMBL" id="KAJ3563959.1"/>
    </source>
</evidence>
<evidence type="ECO:0000256" key="17">
    <source>
        <dbReference type="ARBA" id="ARBA00023113"/>
    </source>
</evidence>
<keyword evidence="5" id="KW-0548">Nucleotidyltransferase</keyword>
<sequence length="1020" mass="114876">MALLETDRSTFSLFASVFAFALIRYKFFEQLKDLASLGDSFNSRINLFFELRQLSWIIYLDGTIFFTPLSVSHLLFNLQEINRDLGGQRGKKKSRLVGSLLQLVAGRPLRLNPSGRRTNPREIFDVMGPAAESTSETLQFPKLNGTNYHVWADNMKAALQAKSLWGIVSGPQAAEAAEASSAGEKAPEASSSKQTVLTVFEVLQSKEYRNWELSVSNHEKWLNRDDTAMGLMKNAIEYTQRESIIDSNSSQDMWDRLHMSYFQQRSGINVHYLYQQLYSRKWNENSPISDHVSFYLSIRRQFIEASHRVDDVTVINALLLSLPHTPTWEVVKQNLLYKGPSLTIENVTTELASVYNRLMLEDTADSVNKKMKTLALVSTQSNSTSKKPGKGGSKQGGRKKNLSIEERKERAKKYTKPDDVCKKCGRKGHWEIVCHGEFTRNSETAHLAVDDLASTESREAGRVYMATTHCYDDHSEILLDSTTSCHMFSNRDLFLSYENVKNDHISTGGSHQIAVEGRGTAKIFTHIHPEFLLTVTLENVLHVPELNANLVSLGTLQCAGATIQGIGNGISISINNEETLLATLIGSTGTLYQIHHEGIANDESTHLAKQSTMRLWHRRMGHLNPSTIRTMERMNLVRGLKIHAPADYDYLCAGCAHGKSHRLPLPNASGSRYEKMELTVMDLTGPMNVPTWDGYTYALVMVEVSCRYPVARLLKSKEDVGPAVRNIIALLERQSGIKARRIRSNNGTEFVNSVMDKFCKTNGIIHETTNPYRPEQNRIAERAIAIFLEMMRSMLHTAEIDLQYWGEAFMYAVHIRSLTPTSGLEGIVSYEVWTGQKLDISHLRIFGLFGWALVPKEVRHGKLESRAVRVRMLGWWTDETKGWRLEDLENGKLIASRDVNFDENDTPSELASIDLPRATTEEVDEFVDDAIDNGTSSEDEPKSAEALEQRPLTPPNIVSPASKPPPAPRKTTKWSDLPKREPSSWTRKPVERYGQKETTHVAFLTIGGEPSNYKEMDGLT</sequence>
<evidence type="ECO:0000256" key="21">
    <source>
        <dbReference type="SAM" id="MobiDB-lite"/>
    </source>
</evidence>
<evidence type="ECO:0000256" key="8">
    <source>
        <dbReference type="ARBA" id="ARBA00022741"/>
    </source>
</evidence>
<feature type="domain" description="Integrase catalytic" evidence="22">
    <location>
        <begin position="662"/>
        <end position="837"/>
    </location>
</feature>
<dbReference type="InterPro" id="IPR039537">
    <property type="entry name" value="Retrotran_Ty1/copia-like"/>
</dbReference>
<feature type="region of interest" description="Disordered" evidence="21">
    <location>
        <begin position="377"/>
        <end position="410"/>
    </location>
</feature>
<keyword evidence="15" id="KW-0695">RNA-directed DNA polymerase</keyword>
<dbReference type="InterPro" id="IPR025724">
    <property type="entry name" value="GAG-pre-integrase_dom"/>
</dbReference>
<keyword evidence="6" id="KW-0540">Nuclease</keyword>
<dbReference type="EMBL" id="JANIEX010000707">
    <property type="protein sequence ID" value="KAJ3563959.1"/>
    <property type="molecule type" value="Genomic_DNA"/>
</dbReference>
<dbReference type="InterPro" id="IPR057670">
    <property type="entry name" value="SH3_retrovirus"/>
</dbReference>
<evidence type="ECO:0000256" key="16">
    <source>
        <dbReference type="ARBA" id="ARBA00022932"/>
    </source>
</evidence>
<evidence type="ECO:0000256" key="12">
    <source>
        <dbReference type="ARBA" id="ARBA00022842"/>
    </source>
</evidence>
<comment type="function">
    <text evidence="1">The aspartyl protease (PR) mediates the proteolytic cleavages of the Gag and Gag-Pol polyproteins after assembly of the VLP.</text>
</comment>
<keyword evidence="11" id="KW-0067">ATP-binding</keyword>
<dbReference type="GO" id="GO:0005634">
    <property type="term" value="C:nucleus"/>
    <property type="evidence" value="ECO:0007669"/>
    <property type="project" value="UniProtKB-ARBA"/>
</dbReference>
<organism evidence="23 24">
    <name type="scientific">Leucocoprinus birnbaumii</name>
    <dbReference type="NCBI Taxonomy" id="56174"/>
    <lineage>
        <taxon>Eukaryota</taxon>
        <taxon>Fungi</taxon>
        <taxon>Dikarya</taxon>
        <taxon>Basidiomycota</taxon>
        <taxon>Agaricomycotina</taxon>
        <taxon>Agaricomycetes</taxon>
        <taxon>Agaricomycetidae</taxon>
        <taxon>Agaricales</taxon>
        <taxon>Agaricineae</taxon>
        <taxon>Agaricaceae</taxon>
        <taxon>Leucocoprinus</taxon>
    </lineage>
</organism>
<dbReference type="GO" id="GO:0004519">
    <property type="term" value="F:endonuclease activity"/>
    <property type="evidence" value="ECO:0007669"/>
    <property type="project" value="UniProtKB-KW"/>
</dbReference>
<dbReference type="Gene3D" id="3.30.420.10">
    <property type="entry name" value="Ribonuclease H-like superfamily/Ribonuclease H"/>
    <property type="match status" value="1"/>
</dbReference>
<evidence type="ECO:0000256" key="9">
    <source>
        <dbReference type="ARBA" id="ARBA00022759"/>
    </source>
</evidence>
<dbReference type="Pfam" id="PF13976">
    <property type="entry name" value="gag_pre-integrs"/>
    <property type="match status" value="1"/>
</dbReference>
<accession>A0AAD5YNX3</accession>